<protein>
    <submittedName>
        <fullName evidence="3">Uncharacterized protein</fullName>
    </submittedName>
</protein>
<dbReference type="AlphaFoldDB" id="A0A923HTC4"/>
<feature type="transmembrane region" description="Helical" evidence="2">
    <location>
        <begin position="185"/>
        <end position="207"/>
    </location>
</feature>
<comment type="caution">
    <text evidence="3">The sequence shown here is derived from an EMBL/GenBank/DDBJ whole genome shotgun (WGS) entry which is preliminary data.</text>
</comment>
<keyword evidence="4" id="KW-1185">Reference proteome</keyword>
<evidence type="ECO:0000313" key="4">
    <source>
        <dbReference type="Proteomes" id="UP000627446"/>
    </source>
</evidence>
<gene>
    <name evidence="3" type="ORF">H8K36_16350</name>
</gene>
<evidence type="ECO:0000256" key="1">
    <source>
        <dbReference type="SAM" id="MobiDB-lite"/>
    </source>
</evidence>
<feature type="region of interest" description="Disordered" evidence="1">
    <location>
        <begin position="160"/>
        <end position="179"/>
    </location>
</feature>
<reference evidence="3" key="1">
    <citation type="submission" date="2020-08" db="EMBL/GenBank/DDBJ databases">
        <title>Novel species isolated from subtropical streams in China.</title>
        <authorList>
            <person name="Lu H."/>
        </authorList>
    </citation>
    <scope>NUCLEOTIDE SEQUENCE</scope>
    <source>
        <strain evidence="3">LX22W</strain>
    </source>
</reference>
<keyword evidence="2" id="KW-0472">Membrane</keyword>
<keyword evidence="2" id="KW-0812">Transmembrane</keyword>
<organism evidence="3 4">
    <name type="scientific">Undibacterium nitidum</name>
    <dbReference type="NCBI Taxonomy" id="2762298"/>
    <lineage>
        <taxon>Bacteria</taxon>
        <taxon>Pseudomonadati</taxon>
        <taxon>Pseudomonadota</taxon>
        <taxon>Betaproteobacteria</taxon>
        <taxon>Burkholderiales</taxon>
        <taxon>Oxalobacteraceae</taxon>
        <taxon>Undibacterium</taxon>
    </lineage>
</organism>
<feature type="compositionally biased region" description="Basic residues" evidence="1">
    <location>
        <begin position="168"/>
        <end position="177"/>
    </location>
</feature>
<dbReference type="Proteomes" id="UP000627446">
    <property type="component" value="Unassembled WGS sequence"/>
</dbReference>
<evidence type="ECO:0000256" key="2">
    <source>
        <dbReference type="SAM" id="Phobius"/>
    </source>
</evidence>
<accession>A0A923HTC4</accession>
<dbReference type="RefSeq" id="WP_186917581.1">
    <property type="nucleotide sequence ID" value="NZ_JACOFZ010000008.1"/>
</dbReference>
<keyword evidence="2" id="KW-1133">Transmembrane helix</keyword>
<sequence>MDQASDKIFRRTIVGDSEIRERSLPLTKTEQTVLVSVDGEASYLQLSQQFEEREFAEFEMAMVSLLQKGLIEPMEVPALNSHTDLLKADIAGFEAEDFFSSSGDPMHSGSGLVVDTRSNTMRSVNAKKAETDDAEVDLFIPLADEDAGGRKRKRMQKLVEVYPDPSKQKRKKRRKRAAPPPENKWIFRAYLALIGLGLIAVLAAVLFA</sequence>
<proteinExistence type="predicted"/>
<evidence type="ECO:0000313" key="3">
    <source>
        <dbReference type="EMBL" id="MBC3882965.1"/>
    </source>
</evidence>
<dbReference type="EMBL" id="JACOFZ010000008">
    <property type="protein sequence ID" value="MBC3882965.1"/>
    <property type="molecule type" value="Genomic_DNA"/>
</dbReference>
<name>A0A923HTC4_9BURK</name>